<dbReference type="KEGG" id="vg:40094027"/>
<organism evidence="1 2">
    <name type="scientific">Pseudomonas phage PA7</name>
    <dbReference type="NCBI Taxonomy" id="347330"/>
    <lineage>
        <taxon>Viruses</taxon>
        <taxon>Duplodnaviria</taxon>
        <taxon>Heunggongvirae</taxon>
        <taxon>Uroviricota</taxon>
        <taxon>Caudoviricetes</taxon>
        <taxon>Chimalliviridae</taxon>
        <taxon>Phikzvirus</taxon>
        <taxon>Phikzvirus PA7</taxon>
    </lineage>
</organism>
<dbReference type="RefSeq" id="YP_009617488.1">
    <property type="nucleotide sequence ID" value="NC_042060.1"/>
</dbReference>
<accession>I7CNL8</accession>
<reference evidence="1 2" key="1">
    <citation type="submission" date="2012-06" db="EMBL/GenBank/DDBJ databases">
        <authorList>
            <person name="Kim M.S."/>
            <person name="Cha K.E."/>
            <person name="Kim Y.D."/>
            <person name="Myung H."/>
        </authorList>
    </citation>
    <scope>NUCLEOTIDE SEQUENCE [LARGE SCALE GENOMIC DNA]</scope>
</reference>
<keyword evidence="2" id="KW-1185">Reference proteome</keyword>
<dbReference type="Proteomes" id="UP000232534">
    <property type="component" value="Segment"/>
</dbReference>
<dbReference type="GeneID" id="40094027"/>
<evidence type="ECO:0000313" key="1">
    <source>
        <dbReference type="EMBL" id="AFO71007.1"/>
    </source>
</evidence>
<proteinExistence type="predicted"/>
<dbReference type="EMBL" id="JX233784">
    <property type="protein sequence ID" value="AFO71007.1"/>
    <property type="molecule type" value="Genomic_DNA"/>
</dbReference>
<sequence>MQYTLGTITLEETAMAVLDRQFNIRLNGADLDKQKRIIKEIYTRIANVNNTVINGTTVRLILFVKANGQVATGSDAIKLINDAETNLQAWVLSNRFIFKWMFSHASDFGAISSNFEEVSPGVYDWSKRRSFNKEFDDELAKAKERKLIRQNKPTLFKTIKKVGKAAYETISDNSTAIVSLTAIGLLALKVTSDHNQVINQMNVIKKSIGNIELPPVEVIVNTVGDVLDIDLY</sequence>
<name>I7CNL8_9CAUD</name>
<evidence type="ECO:0000313" key="2">
    <source>
        <dbReference type="Proteomes" id="UP000232534"/>
    </source>
</evidence>
<protein>
    <submittedName>
        <fullName evidence="1">Uncharacterized protein</fullName>
    </submittedName>
</protein>